<dbReference type="Pfam" id="PF00990">
    <property type="entry name" value="GGDEF"/>
    <property type="match status" value="1"/>
</dbReference>
<dbReference type="CDD" id="cd01949">
    <property type="entry name" value="GGDEF"/>
    <property type="match status" value="1"/>
</dbReference>
<dbReference type="InterPro" id="IPR029016">
    <property type="entry name" value="GAF-like_dom_sf"/>
</dbReference>
<dbReference type="SMART" id="SM00267">
    <property type="entry name" value="GGDEF"/>
    <property type="match status" value="1"/>
</dbReference>
<feature type="non-terminal residue" evidence="2">
    <location>
        <position position="182"/>
    </location>
</feature>
<keyword evidence="3" id="KW-1185">Reference proteome</keyword>
<dbReference type="Pfam" id="PF01590">
    <property type="entry name" value="GAF"/>
    <property type="match status" value="1"/>
</dbReference>
<dbReference type="InterPro" id="IPR003018">
    <property type="entry name" value="GAF"/>
</dbReference>
<dbReference type="Gene3D" id="3.30.70.270">
    <property type="match status" value="1"/>
</dbReference>
<dbReference type="PANTHER" id="PTHR45138">
    <property type="entry name" value="REGULATORY COMPONENTS OF SENSORY TRANSDUCTION SYSTEM"/>
    <property type="match status" value="1"/>
</dbReference>
<reference evidence="2" key="1">
    <citation type="submission" date="2022-03" db="EMBL/GenBank/DDBJ databases">
        <title>Draft genome sequence of Aduncisulcus paluster, a free-living microaerophilic Fornicata.</title>
        <authorList>
            <person name="Yuyama I."/>
            <person name="Kume K."/>
            <person name="Tamura T."/>
            <person name="Inagaki Y."/>
            <person name="Hashimoto T."/>
        </authorList>
    </citation>
    <scope>NUCLEOTIDE SEQUENCE</scope>
    <source>
        <strain evidence="2">NY0171</strain>
    </source>
</reference>
<dbReference type="EMBL" id="BQXS01010750">
    <property type="protein sequence ID" value="GKT34236.1"/>
    <property type="molecule type" value="Genomic_DNA"/>
</dbReference>
<evidence type="ECO:0000313" key="2">
    <source>
        <dbReference type="EMBL" id="GKT34236.1"/>
    </source>
</evidence>
<sequence length="182" mass="20935">QGKMKKSVLINDLSQFLTENIPDMADSSSGRYINASLCSPILVEGEVIGLLNLDSTMVGAFDDSDLDLAEYMREQLEIALTRRQLYDKIVYLSRHDEVTGLYNRRFFEEFAERTLKRSRRYDEKFCLAVFDLNGLKQVNDNYGHQCGDEIIKTFAKALRESFRETDILGRYGGDEFVGIFLE</sequence>
<name>A0ABQ5KQG7_9EUKA</name>
<comment type="caution">
    <text evidence="2">The sequence shown here is derived from an EMBL/GenBank/DDBJ whole genome shotgun (WGS) entry which is preliminary data.</text>
</comment>
<protein>
    <submittedName>
        <fullName evidence="2">Diguanylate cyclase</fullName>
    </submittedName>
</protein>
<dbReference type="SUPFAM" id="SSF55073">
    <property type="entry name" value="Nucleotide cyclase"/>
    <property type="match status" value="1"/>
</dbReference>
<dbReference type="InterPro" id="IPR000160">
    <property type="entry name" value="GGDEF_dom"/>
</dbReference>
<dbReference type="Proteomes" id="UP001057375">
    <property type="component" value="Unassembled WGS sequence"/>
</dbReference>
<dbReference type="SUPFAM" id="SSF55781">
    <property type="entry name" value="GAF domain-like"/>
    <property type="match status" value="1"/>
</dbReference>
<evidence type="ECO:0000259" key="1">
    <source>
        <dbReference type="PROSITE" id="PS50887"/>
    </source>
</evidence>
<organism evidence="2 3">
    <name type="scientific">Aduncisulcus paluster</name>
    <dbReference type="NCBI Taxonomy" id="2918883"/>
    <lineage>
        <taxon>Eukaryota</taxon>
        <taxon>Metamonada</taxon>
        <taxon>Carpediemonas-like organisms</taxon>
        <taxon>Aduncisulcus</taxon>
    </lineage>
</organism>
<dbReference type="InterPro" id="IPR043128">
    <property type="entry name" value="Rev_trsase/Diguanyl_cyclase"/>
</dbReference>
<proteinExistence type="predicted"/>
<dbReference type="PROSITE" id="PS50887">
    <property type="entry name" value="GGDEF"/>
    <property type="match status" value="1"/>
</dbReference>
<dbReference type="NCBIfam" id="TIGR00254">
    <property type="entry name" value="GGDEF"/>
    <property type="match status" value="1"/>
</dbReference>
<dbReference type="Gene3D" id="3.30.450.40">
    <property type="match status" value="1"/>
</dbReference>
<feature type="domain" description="GGDEF" evidence="1">
    <location>
        <begin position="123"/>
        <end position="182"/>
    </location>
</feature>
<gene>
    <name evidence="2" type="ORF">ADUPG1_007632</name>
</gene>
<feature type="non-terminal residue" evidence="2">
    <location>
        <position position="1"/>
    </location>
</feature>
<dbReference type="InterPro" id="IPR050469">
    <property type="entry name" value="Diguanylate_Cyclase"/>
</dbReference>
<dbReference type="PANTHER" id="PTHR45138:SF9">
    <property type="entry name" value="DIGUANYLATE CYCLASE DGCM-RELATED"/>
    <property type="match status" value="1"/>
</dbReference>
<accession>A0ABQ5KQG7</accession>
<evidence type="ECO:0000313" key="3">
    <source>
        <dbReference type="Proteomes" id="UP001057375"/>
    </source>
</evidence>
<dbReference type="InterPro" id="IPR029787">
    <property type="entry name" value="Nucleotide_cyclase"/>
</dbReference>